<accession>A0A7G9R0U7</accession>
<dbReference type="RefSeq" id="WP_166101302.1">
    <property type="nucleotide sequence ID" value="NZ_BMMY01000006.1"/>
</dbReference>
<gene>
    <name evidence="3" type="ORF">H9L10_13495</name>
</gene>
<keyword evidence="2" id="KW-0732">Signal</keyword>
<keyword evidence="4" id="KW-1185">Reference proteome</keyword>
<proteinExistence type="predicted"/>
<evidence type="ECO:0000256" key="2">
    <source>
        <dbReference type="SAM" id="SignalP"/>
    </source>
</evidence>
<feature type="chain" id="PRO_5028860264" evidence="2">
    <location>
        <begin position="25"/>
        <end position="129"/>
    </location>
</feature>
<protein>
    <submittedName>
        <fullName evidence="3">Uncharacterized protein</fullName>
    </submittedName>
</protein>
<dbReference type="EMBL" id="CP060712">
    <property type="protein sequence ID" value="QNN49222.1"/>
    <property type="molecule type" value="Genomic_DNA"/>
</dbReference>
<dbReference type="Proteomes" id="UP000515976">
    <property type="component" value="Chromosome"/>
</dbReference>
<feature type="region of interest" description="Disordered" evidence="1">
    <location>
        <begin position="53"/>
        <end position="93"/>
    </location>
</feature>
<sequence>MSCPWPRTSPALAASALVLLAACASEPTEPLLYADSMGGASFPIMEAEGSPMVWVSSTDGSDPRPGGAPDPGMCQVSGGGSPQLTDPDHGDSRLGDTVLYAVAQIEGLEPPGEITCSGDAVKHVYVGRP</sequence>
<dbReference type="KEGG" id="pei:H9L10_13495"/>
<dbReference type="AlphaFoldDB" id="A0A7G9R0U7"/>
<dbReference type="PROSITE" id="PS51257">
    <property type="entry name" value="PROKAR_LIPOPROTEIN"/>
    <property type="match status" value="1"/>
</dbReference>
<name>A0A7G9R0U7_9MICO</name>
<organism evidence="3 4">
    <name type="scientific">Phycicoccus endophyticus</name>
    <dbReference type="NCBI Taxonomy" id="1690220"/>
    <lineage>
        <taxon>Bacteria</taxon>
        <taxon>Bacillati</taxon>
        <taxon>Actinomycetota</taxon>
        <taxon>Actinomycetes</taxon>
        <taxon>Micrococcales</taxon>
        <taxon>Intrasporangiaceae</taxon>
        <taxon>Phycicoccus</taxon>
    </lineage>
</organism>
<feature type="signal peptide" evidence="2">
    <location>
        <begin position="1"/>
        <end position="24"/>
    </location>
</feature>
<evidence type="ECO:0000313" key="4">
    <source>
        <dbReference type="Proteomes" id="UP000515976"/>
    </source>
</evidence>
<evidence type="ECO:0000256" key="1">
    <source>
        <dbReference type="SAM" id="MobiDB-lite"/>
    </source>
</evidence>
<evidence type="ECO:0000313" key="3">
    <source>
        <dbReference type="EMBL" id="QNN49222.1"/>
    </source>
</evidence>
<reference evidence="3 4" key="1">
    <citation type="submission" date="2020-08" db="EMBL/GenBank/DDBJ databases">
        <title>Genome sequence of Phycicoccus endophyticus JCM 31784T.</title>
        <authorList>
            <person name="Hyun D.-W."/>
            <person name="Bae J.-W."/>
        </authorList>
    </citation>
    <scope>NUCLEOTIDE SEQUENCE [LARGE SCALE GENOMIC DNA]</scope>
    <source>
        <strain evidence="3 4">JCM 31784</strain>
    </source>
</reference>